<evidence type="ECO:0000313" key="3">
    <source>
        <dbReference type="Proteomes" id="UP000065822"/>
    </source>
</evidence>
<keyword evidence="1" id="KW-0131">Cell cycle</keyword>
<dbReference type="RefSeq" id="WP_066431956.1">
    <property type="nucleotide sequence ID" value="NZ_CP014227.1"/>
</dbReference>
<dbReference type="EMBL" id="LT906449">
    <property type="protein sequence ID" value="SNV16226.1"/>
    <property type="molecule type" value="Genomic_DNA"/>
</dbReference>
<sequence length="235" mass="27232">MYIKRFLKLLTIVLLPLAVQLFASTRHKMRPLKEVVVDHQSEDLYVTEEAVKRNLFKDPQAITPVGLLRLGEMENLLDNNVMIEKSQVYCTIDGVLNAKIKQRQPIARVYREGRAFYMDEQGKEMPLSASFSARVPILRGDIRPSHWQPSYELMTFIKNDPWMAENITEVAVKPNGEYEFLMRVPHFRVLFGTFEEAALKKANLKAFYKQLEKTGKLGEYSVVNLKYTNQVVCTR</sequence>
<dbReference type="AlphaFoldDB" id="A0AAX2H183"/>
<protein>
    <submittedName>
        <fullName evidence="1">Cell division protein FtsQ</fullName>
    </submittedName>
</protein>
<reference evidence="1 3" key="1">
    <citation type="submission" date="2016-02" db="EMBL/GenBank/DDBJ databases">
        <authorList>
            <person name="Holder M.E."/>
            <person name="Ajami N.J."/>
            <person name="Petrosino J.F."/>
        </authorList>
    </citation>
    <scope>NUCLEOTIDE SEQUENCE [LARGE SCALE GENOMIC DNA]</scope>
    <source>
        <strain evidence="1 3">CCUG 32990</strain>
    </source>
</reference>
<gene>
    <name evidence="1" type="ORF">AXF12_09465</name>
    <name evidence="2" type="ORF">SAMEA44541418_02268</name>
</gene>
<proteinExistence type="predicted"/>
<dbReference type="Proteomes" id="UP000065822">
    <property type="component" value="Chromosome"/>
</dbReference>
<reference evidence="2 4" key="2">
    <citation type="submission" date="2017-06" db="EMBL/GenBank/DDBJ databases">
        <authorList>
            <consortium name="Pathogen Informatics"/>
        </authorList>
    </citation>
    <scope>NUCLEOTIDE SEQUENCE [LARGE SCALE GENOMIC DNA]</scope>
    <source>
        <strain evidence="2 4">NCTC12947</strain>
    </source>
</reference>
<dbReference type="Proteomes" id="UP000215539">
    <property type="component" value="Chromosome 1"/>
</dbReference>
<dbReference type="GO" id="GO:0051301">
    <property type="term" value="P:cell division"/>
    <property type="evidence" value="ECO:0007669"/>
    <property type="project" value="UniProtKB-KW"/>
</dbReference>
<keyword evidence="1" id="KW-0132">Cell division</keyword>
<organism evidence="2 4">
    <name type="scientific">Capnocytophaga haemolytica</name>
    <dbReference type="NCBI Taxonomy" id="45243"/>
    <lineage>
        <taxon>Bacteria</taxon>
        <taxon>Pseudomonadati</taxon>
        <taxon>Bacteroidota</taxon>
        <taxon>Flavobacteriia</taxon>
        <taxon>Flavobacteriales</taxon>
        <taxon>Flavobacteriaceae</taxon>
        <taxon>Capnocytophaga</taxon>
    </lineage>
</organism>
<evidence type="ECO:0000313" key="2">
    <source>
        <dbReference type="EMBL" id="SNV16226.1"/>
    </source>
</evidence>
<evidence type="ECO:0000313" key="4">
    <source>
        <dbReference type="Proteomes" id="UP000215539"/>
    </source>
</evidence>
<dbReference type="KEGG" id="chg:AXF12_09465"/>
<name>A0AAX2H183_9FLAO</name>
<dbReference type="EMBL" id="CP014227">
    <property type="protein sequence ID" value="AMD86260.1"/>
    <property type="molecule type" value="Genomic_DNA"/>
</dbReference>
<evidence type="ECO:0000313" key="1">
    <source>
        <dbReference type="EMBL" id="AMD86260.1"/>
    </source>
</evidence>
<keyword evidence="3" id="KW-1185">Reference proteome</keyword>
<accession>A0AAX2H183</accession>